<name>A0AAF0EH72_9BASI</name>
<dbReference type="GO" id="GO:0032153">
    <property type="term" value="C:cell division site"/>
    <property type="evidence" value="ECO:0007669"/>
    <property type="project" value="TreeGrafter"/>
</dbReference>
<organism evidence="3 4">
    <name type="scientific">Malassezia nana</name>
    <dbReference type="NCBI Taxonomy" id="180528"/>
    <lineage>
        <taxon>Eukaryota</taxon>
        <taxon>Fungi</taxon>
        <taxon>Dikarya</taxon>
        <taxon>Basidiomycota</taxon>
        <taxon>Ustilaginomycotina</taxon>
        <taxon>Malasseziomycetes</taxon>
        <taxon>Malasseziales</taxon>
        <taxon>Malasseziaceae</taxon>
        <taxon>Malassezia</taxon>
    </lineage>
</organism>
<dbReference type="AlphaFoldDB" id="A0AAF0EH72"/>
<dbReference type="GO" id="GO:0035838">
    <property type="term" value="C:growing cell tip"/>
    <property type="evidence" value="ECO:0007669"/>
    <property type="project" value="TreeGrafter"/>
</dbReference>
<feature type="transmembrane region" description="Helical" evidence="2">
    <location>
        <begin position="84"/>
        <end position="107"/>
    </location>
</feature>
<evidence type="ECO:0000313" key="4">
    <source>
        <dbReference type="Proteomes" id="UP001213623"/>
    </source>
</evidence>
<feature type="transmembrane region" description="Helical" evidence="2">
    <location>
        <begin position="114"/>
        <end position="141"/>
    </location>
</feature>
<dbReference type="PANTHER" id="PTHR28013:SF4">
    <property type="entry name" value="MARVEL DOMAIN-CONTAINING PROTEIN"/>
    <property type="match status" value="1"/>
</dbReference>
<dbReference type="InterPro" id="IPR051380">
    <property type="entry name" value="pH-response_reg_palI/RIM9"/>
</dbReference>
<keyword evidence="4" id="KW-1185">Reference proteome</keyword>
<dbReference type="Proteomes" id="UP001213623">
    <property type="component" value="Chromosome 1"/>
</dbReference>
<keyword evidence="2" id="KW-0472">Membrane</keyword>
<gene>
    <name evidence="3" type="ORF">MNAN1_000458</name>
</gene>
<dbReference type="Pfam" id="PF06687">
    <property type="entry name" value="SUR7"/>
    <property type="match status" value="1"/>
</dbReference>
<evidence type="ECO:0000256" key="1">
    <source>
        <dbReference type="SAM" id="MobiDB-lite"/>
    </source>
</evidence>
<dbReference type="InterPro" id="IPR009571">
    <property type="entry name" value="SUR7/Rim9-like_fungi"/>
</dbReference>
<evidence type="ECO:0008006" key="5">
    <source>
        <dbReference type="Google" id="ProtNLM"/>
    </source>
</evidence>
<dbReference type="PANTHER" id="PTHR28013">
    <property type="entry name" value="PROTEIN DCV1-RELATED"/>
    <property type="match status" value="1"/>
</dbReference>
<evidence type="ECO:0000256" key="2">
    <source>
        <dbReference type="SAM" id="Phobius"/>
    </source>
</evidence>
<feature type="transmembrane region" description="Helical" evidence="2">
    <location>
        <begin position="161"/>
        <end position="184"/>
    </location>
</feature>
<evidence type="ECO:0000313" key="3">
    <source>
        <dbReference type="EMBL" id="WFD25498.1"/>
    </source>
</evidence>
<keyword evidence="2" id="KW-1133">Transmembrane helix</keyword>
<feature type="region of interest" description="Disordered" evidence="1">
    <location>
        <begin position="301"/>
        <end position="348"/>
    </location>
</feature>
<sequence>MRLFSFGGLLAAVAAAVLLGLATFGVPIHDSFYLLEVGMSQLHFRFGPFGYSQNGEPSATHLGYDVPSDLGGNQNPISSLVHTLSYVLVVFPIAFALAVVTVLLAVLATTCAIAVNAVAIFSATLGALLATLAFAIVIAIYFVIKDVLEDMTFELNFGQSFYFTVIGAACLYFAAILSSGGLCCDGWNLRRPRQNHADASYITAPSHAPPRRNQSAPTDLPAFPEYHPSMDSAYEMDDTASYSMYKPHEETALVAPQAPYLTQQPAGSRMHLLAEAPHAGSSTQWLAETPYAPNEQAYVDAPEAPAAPAAPPPPVSEQQAAAWFLPEGAPPSYPPALARSAYPNDKRR</sequence>
<proteinExistence type="predicted"/>
<reference evidence="3" key="1">
    <citation type="submission" date="2023-03" db="EMBL/GenBank/DDBJ databases">
        <title>Mating type loci evolution in Malassezia.</title>
        <authorList>
            <person name="Coelho M.A."/>
        </authorList>
    </citation>
    <scope>NUCLEOTIDE SEQUENCE</scope>
    <source>
        <strain evidence="3">CBS 9557</strain>
    </source>
</reference>
<protein>
    <recommendedName>
        <fullName evidence="5">Pali-domain-containing protein</fullName>
    </recommendedName>
</protein>
<dbReference type="GO" id="GO:0005886">
    <property type="term" value="C:plasma membrane"/>
    <property type="evidence" value="ECO:0007669"/>
    <property type="project" value="InterPro"/>
</dbReference>
<accession>A0AAF0EH72</accession>
<keyword evidence="2" id="KW-0812">Transmembrane</keyword>
<dbReference type="EMBL" id="CP119892">
    <property type="protein sequence ID" value="WFD25498.1"/>
    <property type="molecule type" value="Genomic_DNA"/>
</dbReference>